<accession>A0ACD1A7G8</accession>
<dbReference type="EMBL" id="CP042469">
    <property type="protein sequence ID" value="QOX62351.1"/>
    <property type="molecule type" value="Genomic_DNA"/>
</dbReference>
<protein>
    <submittedName>
        <fullName evidence="1">Formate hydrogenlyase</fullName>
    </submittedName>
</protein>
<gene>
    <name evidence="1" type="ORF">FRZ06_02740</name>
</gene>
<dbReference type="Proteomes" id="UP000594014">
    <property type="component" value="Chromosome"/>
</dbReference>
<keyword evidence="2" id="KW-1185">Reference proteome</keyword>
<proteinExistence type="predicted"/>
<evidence type="ECO:0000313" key="1">
    <source>
        <dbReference type="EMBL" id="QOX62351.1"/>
    </source>
</evidence>
<sequence length="352" mass="37467">MSDFTPDLISSLISNIIQFILLLLLAPLTGGIIKKVKALSQKRKGAPVLQMYFDLWKLIRKESVVSDTASWIFKATPYIVFATSATAALLVPVTTLLPSAVSGDILMLIYLLALGRFFMCLSALDTGSTFGGMGASRESMISALIEPSMLVSVFTVGLISGSTAIDEMMTAMRAIGNPLLHPVYILCFFAMIIIILAETSRIPVDDPSTHLELTMVHEAMLLEYSGRHLALMEYGAAIKQLIFLTLLVNLFLPTDQLAALIGISGASGAVGAFGIAGGSVSIVAETAAGAVSAAAVIAAMALYILKIILASLVIAVTEISTVKFRFFSIPNLAALSFILAFLGFLQYFVLGR</sequence>
<organism evidence="1 2">
    <name type="scientific">Anoxybacterium hadale</name>
    <dbReference type="NCBI Taxonomy" id="3408580"/>
    <lineage>
        <taxon>Bacteria</taxon>
        <taxon>Bacillati</taxon>
        <taxon>Bacillota</taxon>
        <taxon>Clostridia</taxon>
        <taxon>Peptostreptococcales</taxon>
        <taxon>Anaerovoracaceae</taxon>
        <taxon>Anoxybacterium</taxon>
    </lineage>
</organism>
<evidence type="ECO:0000313" key="2">
    <source>
        <dbReference type="Proteomes" id="UP000594014"/>
    </source>
</evidence>
<name>A0ACD1A7G8_9FIRM</name>
<reference evidence="1" key="1">
    <citation type="submission" date="2019-08" db="EMBL/GenBank/DDBJ databases">
        <title>Genome sequence of Clostridiales bacterium MT110.</title>
        <authorList>
            <person name="Cao J."/>
        </authorList>
    </citation>
    <scope>NUCLEOTIDE SEQUENCE</scope>
    <source>
        <strain evidence="1">MT110</strain>
    </source>
</reference>